<evidence type="ECO:0000313" key="5">
    <source>
        <dbReference type="Proteomes" id="UP000676967"/>
    </source>
</evidence>
<dbReference type="EMBL" id="AP023356">
    <property type="protein sequence ID" value="BCJ39740.1"/>
    <property type="molecule type" value="Genomic_DNA"/>
</dbReference>
<keyword evidence="2" id="KW-0472">Membrane</keyword>
<reference evidence="4 5" key="1">
    <citation type="submission" date="2020-08" db="EMBL/GenBank/DDBJ databases">
        <title>Whole genome shotgun sequence of Actinoplanes ianthinogenes NBRC 13996.</title>
        <authorList>
            <person name="Komaki H."/>
            <person name="Tamura T."/>
        </authorList>
    </citation>
    <scope>NUCLEOTIDE SEQUENCE [LARGE SCALE GENOMIC DNA]</scope>
    <source>
        <strain evidence="4 5">NBRC 13996</strain>
    </source>
</reference>
<accession>A0ABM7LKE7</accession>
<gene>
    <name evidence="4" type="ORF">Aiant_03970</name>
</gene>
<evidence type="ECO:0000256" key="1">
    <source>
        <dbReference type="SAM" id="MobiDB-lite"/>
    </source>
</evidence>
<protein>
    <submittedName>
        <fullName evidence="4">Membrane protein</fullName>
    </submittedName>
</protein>
<proteinExistence type="predicted"/>
<name>A0ABM7LKE7_9ACTN</name>
<dbReference type="Proteomes" id="UP000676967">
    <property type="component" value="Chromosome"/>
</dbReference>
<feature type="transmembrane region" description="Helical" evidence="2">
    <location>
        <begin position="204"/>
        <end position="228"/>
    </location>
</feature>
<keyword evidence="3" id="KW-0732">Signal</keyword>
<evidence type="ECO:0000256" key="3">
    <source>
        <dbReference type="SAM" id="SignalP"/>
    </source>
</evidence>
<feature type="chain" id="PRO_5045075200" evidence="3">
    <location>
        <begin position="24"/>
        <end position="236"/>
    </location>
</feature>
<feature type="transmembrane region" description="Helical" evidence="2">
    <location>
        <begin position="164"/>
        <end position="184"/>
    </location>
</feature>
<keyword evidence="2" id="KW-0812">Transmembrane</keyword>
<feature type="signal peptide" evidence="3">
    <location>
        <begin position="1"/>
        <end position="23"/>
    </location>
</feature>
<keyword evidence="5" id="KW-1185">Reference proteome</keyword>
<sequence>MTKLLLSLHVLAAVLTVGPIAVAASMFPALARRTLAGDRPGAASPGPAADRTISTSAPGPASDSAAVGPAVDNAAVGPAADSSAVGPAADSSAVGPAADSSAFGPAADNAAVGPAAVAAVDRPAGASALSVLHRICRVYAVLGVAVPVFGLATAGSLGVLGDPWLLTSIALTALAAAVLALLILPGQRRLLAADSPADHDHRPVLARLGMLTGVFNLLWAVVVILMIVRPGSTTGA</sequence>
<organism evidence="4 5">
    <name type="scientific">Actinoplanes ianthinogenes</name>
    <dbReference type="NCBI Taxonomy" id="122358"/>
    <lineage>
        <taxon>Bacteria</taxon>
        <taxon>Bacillati</taxon>
        <taxon>Actinomycetota</taxon>
        <taxon>Actinomycetes</taxon>
        <taxon>Micromonosporales</taxon>
        <taxon>Micromonosporaceae</taxon>
        <taxon>Actinoplanes</taxon>
    </lineage>
</organism>
<feature type="region of interest" description="Disordered" evidence="1">
    <location>
        <begin position="38"/>
        <end position="68"/>
    </location>
</feature>
<keyword evidence="2" id="KW-1133">Transmembrane helix</keyword>
<evidence type="ECO:0000256" key="2">
    <source>
        <dbReference type="SAM" id="Phobius"/>
    </source>
</evidence>
<feature type="transmembrane region" description="Helical" evidence="2">
    <location>
        <begin position="138"/>
        <end position="157"/>
    </location>
</feature>
<evidence type="ECO:0000313" key="4">
    <source>
        <dbReference type="EMBL" id="BCJ39740.1"/>
    </source>
</evidence>